<reference evidence="2 3" key="1">
    <citation type="submission" date="2019-07" db="EMBL/GenBank/DDBJ databases">
        <title>Genome sequencing of lignin-degrading bacterial isolates.</title>
        <authorList>
            <person name="Gladden J."/>
        </authorList>
    </citation>
    <scope>NUCLEOTIDE SEQUENCE [LARGE SCALE GENOMIC DNA]</scope>
    <source>
        <strain evidence="2 3">J45</strain>
    </source>
</reference>
<protein>
    <submittedName>
        <fullName evidence="2">Uncharacterized protein</fullName>
    </submittedName>
</protein>
<keyword evidence="1" id="KW-1133">Transmembrane helix</keyword>
<dbReference type="AlphaFoldDB" id="A0A562DKL2"/>
<feature type="transmembrane region" description="Helical" evidence="1">
    <location>
        <begin position="58"/>
        <end position="79"/>
    </location>
</feature>
<keyword evidence="1" id="KW-0812">Transmembrane</keyword>
<evidence type="ECO:0000313" key="2">
    <source>
        <dbReference type="EMBL" id="TWH10104.1"/>
    </source>
</evidence>
<accession>A0A562DKL2</accession>
<evidence type="ECO:0000256" key="1">
    <source>
        <dbReference type="SAM" id="Phobius"/>
    </source>
</evidence>
<proteinExistence type="predicted"/>
<dbReference type="Proteomes" id="UP000317573">
    <property type="component" value="Unassembled WGS sequence"/>
</dbReference>
<gene>
    <name evidence="2" type="ORF">L618_004500000080</name>
</gene>
<feature type="transmembrane region" description="Helical" evidence="1">
    <location>
        <begin position="280"/>
        <end position="300"/>
    </location>
</feature>
<name>A0A562DKL2_RHORH</name>
<organism evidence="2 3">
    <name type="scientific">Rhodococcus rhodochrous J45</name>
    <dbReference type="NCBI Taxonomy" id="935266"/>
    <lineage>
        <taxon>Bacteria</taxon>
        <taxon>Bacillati</taxon>
        <taxon>Actinomycetota</taxon>
        <taxon>Actinomycetes</taxon>
        <taxon>Mycobacteriales</taxon>
        <taxon>Nocardiaceae</taxon>
        <taxon>Rhodococcus</taxon>
    </lineage>
</organism>
<comment type="caution">
    <text evidence="2">The sequence shown here is derived from an EMBL/GenBank/DDBJ whole genome shotgun (WGS) entry which is preliminary data.</text>
</comment>
<evidence type="ECO:0000313" key="3">
    <source>
        <dbReference type="Proteomes" id="UP000317573"/>
    </source>
</evidence>
<keyword evidence="1" id="KW-0472">Membrane</keyword>
<dbReference type="EMBL" id="VLJT01000045">
    <property type="protein sequence ID" value="TWH10104.1"/>
    <property type="molecule type" value="Genomic_DNA"/>
</dbReference>
<sequence length="309" mass="33642">MAHTPPYAPWPGRSAAAWVEAEDAFAAPWSWLWQCRNAPDIETLEDFRRHVRISFSEGCILCAVLGGLIGTLLLLNAFVPTSVQILSPVWLGVIRSVAVVALVIALVGYVRGTPTFPFASRRAHARMQARHHVLGQRYPARSAAGTGVFRVDAGEVLQDTAVVIDTTIAADDASRLLRAFDAWFTVLENDYLAYRGAQLRFGAATIVTSEEIFGPYAMGGYLVRDPDPGVPGWRLLIADRSRRSVLSPYHRGEVLTVADPAATATPQSRFLPHIDGSDHLLGRLAIGVVLCAAAAGWLWFGWTITSGPW</sequence>
<feature type="transmembrane region" description="Helical" evidence="1">
    <location>
        <begin position="85"/>
        <end position="110"/>
    </location>
</feature>
<dbReference type="RefSeq" id="WP_145692875.1">
    <property type="nucleotide sequence ID" value="NZ_VLJT01000045.1"/>
</dbReference>